<dbReference type="Proteomes" id="UP000256645">
    <property type="component" value="Unassembled WGS sequence"/>
</dbReference>
<accession>A0A3D8SDU3</accession>
<gene>
    <name evidence="5" type="ORF">BP6252_02073</name>
</gene>
<dbReference type="AlphaFoldDB" id="A0A3D8SDU3"/>
<dbReference type="EMBL" id="PDLM01000002">
    <property type="protein sequence ID" value="RDW84483.1"/>
    <property type="molecule type" value="Genomic_DNA"/>
</dbReference>
<evidence type="ECO:0000313" key="6">
    <source>
        <dbReference type="Proteomes" id="UP000256645"/>
    </source>
</evidence>
<evidence type="ECO:0000256" key="4">
    <source>
        <dbReference type="ARBA" id="ARBA00022801"/>
    </source>
</evidence>
<proteinExistence type="inferred from homology"/>
<evidence type="ECO:0008006" key="7">
    <source>
        <dbReference type="Google" id="ProtNLM"/>
    </source>
</evidence>
<keyword evidence="3" id="KW-0551">Lipid droplet</keyword>
<evidence type="ECO:0000256" key="2">
    <source>
        <dbReference type="ARBA" id="ARBA00008300"/>
    </source>
</evidence>
<dbReference type="PANTHER" id="PTHR13390">
    <property type="entry name" value="LIPASE"/>
    <property type="match status" value="1"/>
</dbReference>
<sequence length="391" mass="42885">MRSSISISPVSGRPDASYHLVFFITGNPGLIDYYDIFLSNLHTLLTSKDDGDKPSDVVHIWGQNLAGFSDDTTEAGSGRVLFSLEQQIEILLESVRSKRIPSGPRASQPYDSIILIGHSVGSYILLEIISRLRQSSQPMENIKGGILLFPTVTHIGKSPSGVKISTLFRIPDFPRIASTVAKALMWPVPRVILKSLVGVVTRMPGEAAEVTTNFLTSRMGIYQALYLAKYEMAEITEDRWDDDLWGIEQPASGPESSTPKLVFYFGENDHWVASHTRDELIAARACRTDQGNSSKPIMLIDKDGIDHGFCIKNSETVAEKVTVWVDDILQASRGITPVEVVGTHGTIDLDVPTTGANQDFVDGGYDYKPNTPMEVAAIASVSRTQLKPLYG</sequence>
<evidence type="ECO:0000256" key="3">
    <source>
        <dbReference type="ARBA" id="ARBA00022677"/>
    </source>
</evidence>
<dbReference type="InterPro" id="IPR019363">
    <property type="entry name" value="LDAH"/>
</dbReference>
<comment type="similarity">
    <text evidence="2">Belongs to the AB hydrolase superfamily. LDAH family.</text>
</comment>
<dbReference type="PANTHER" id="PTHR13390:SF0">
    <property type="entry name" value="LIPID DROPLET-ASSOCIATED HYDROLASE"/>
    <property type="match status" value="1"/>
</dbReference>
<evidence type="ECO:0000256" key="1">
    <source>
        <dbReference type="ARBA" id="ARBA00004502"/>
    </source>
</evidence>
<dbReference type="InterPro" id="IPR029058">
    <property type="entry name" value="AB_hydrolase_fold"/>
</dbReference>
<dbReference type="GO" id="GO:0005811">
    <property type="term" value="C:lipid droplet"/>
    <property type="evidence" value="ECO:0007669"/>
    <property type="project" value="UniProtKB-SubCell"/>
</dbReference>
<comment type="subcellular location">
    <subcellularLocation>
        <location evidence="1">Lipid droplet</location>
    </subcellularLocation>
</comment>
<keyword evidence="6" id="KW-1185">Reference proteome</keyword>
<organism evidence="5 6">
    <name type="scientific">Coleophoma cylindrospora</name>
    <dbReference type="NCBI Taxonomy" id="1849047"/>
    <lineage>
        <taxon>Eukaryota</taxon>
        <taxon>Fungi</taxon>
        <taxon>Dikarya</taxon>
        <taxon>Ascomycota</taxon>
        <taxon>Pezizomycotina</taxon>
        <taxon>Leotiomycetes</taxon>
        <taxon>Helotiales</taxon>
        <taxon>Dermateaceae</taxon>
        <taxon>Coleophoma</taxon>
    </lineage>
</organism>
<dbReference type="GO" id="GO:0019915">
    <property type="term" value="P:lipid storage"/>
    <property type="evidence" value="ECO:0007669"/>
    <property type="project" value="InterPro"/>
</dbReference>
<dbReference type="STRING" id="1849047.A0A3D8SDU3"/>
<keyword evidence="4" id="KW-0378">Hydrolase</keyword>
<dbReference type="OrthoDB" id="448051at2759"/>
<evidence type="ECO:0000313" key="5">
    <source>
        <dbReference type="EMBL" id="RDW84483.1"/>
    </source>
</evidence>
<dbReference type="Pfam" id="PF10230">
    <property type="entry name" value="LIDHydrolase"/>
    <property type="match status" value="1"/>
</dbReference>
<comment type="caution">
    <text evidence="5">The sequence shown here is derived from an EMBL/GenBank/DDBJ whole genome shotgun (WGS) entry which is preliminary data.</text>
</comment>
<name>A0A3D8SDU3_9HELO</name>
<dbReference type="GO" id="GO:0016298">
    <property type="term" value="F:lipase activity"/>
    <property type="evidence" value="ECO:0007669"/>
    <property type="project" value="InterPro"/>
</dbReference>
<protein>
    <recommendedName>
        <fullName evidence="7">DUF676 domain-containing protein</fullName>
    </recommendedName>
</protein>
<dbReference type="Gene3D" id="3.40.50.1820">
    <property type="entry name" value="alpha/beta hydrolase"/>
    <property type="match status" value="1"/>
</dbReference>
<reference evidence="5 6" key="1">
    <citation type="journal article" date="2018" name="IMA Fungus">
        <title>IMA Genome-F 9: Draft genome sequence of Annulohypoxylon stygium, Aspergillus mulundensis, Berkeleyomyces basicola (syn. Thielaviopsis basicola), Ceratocystis smalleyi, two Cercospora beticola strains, Coleophoma cylindrospora, Fusarium fracticaudum, Phialophora cf. hyalina, and Morchella septimelata.</title>
        <authorList>
            <person name="Wingfield B.D."/>
            <person name="Bills G.F."/>
            <person name="Dong Y."/>
            <person name="Huang W."/>
            <person name="Nel W.J."/>
            <person name="Swalarsk-Parry B.S."/>
            <person name="Vaghefi N."/>
            <person name="Wilken P.M."/>
            <person name="An Z."/>
            <person name="de Beer Z.W."/>
            <person name="De Vos L."/>
            <person name="Chen L."/>
            <person name="Duong T.A."/>
            <person name="Gao Y."/>
            <person name="Hammerbacher A."/>
            <person name="Kikkert J.R."/>
            <person name="Li Y."/>
            <person name="Li H."/>
            <person name="Li K."/>
            <person name="Li Q."/>
            <person name="Liu X."/>
            <person name="Ma X."/>
            <person name="Naidoo K."/>
            <person name="Pethybridge S.J."/>
            <person name="Sun J."/>
            <person name="Steenkamp E.T."/>
            <person name="van der Nest M.A."/>
            <person name="van Wyk S."/>
            <person name="Wingfield M.J."/>
            <person name="Xiong C."/>
            <person name="Yue Q."/>
            <person name="Zhang X."/>
        </authorList>
    </citation>
    <scope>NUCLEOTIDE SEQUENCE [LARGE SCALE GENOMIC DNA]</scope>
    <source>
        <strain evidence="5 6">BP6252</strain>
    </source>
</reference>
<dbReference type="SUPFAM" id="SSF53474">
    <property type="entry name" value="alpha/beta-Hydrolases"/>
    <property type="match status" value="1"/>
</dbReference>